<name>A0A7X0XCY4_9LIST</name>
<gene>
    <name evidence="1" type="ORF">HCI99_06190</name>
</gene>
<reference evidence="1 2" key="1">
    <citation type="submission" date="2020-03" db="EMBL/GenBank/DDBJ databases">
        <title>Soil Listeria distribution.</title>
        <authorList>
            <person name="Liao J."/>
            <person name="Wiedmann M."/>
        </authorList>
    </citation>
    <scope>NUCLEOTIDE SEQUENCE [LARGE SCALE GENOMIC DNA]</scope>
    <source>
        <strain evidence="1 2">FSL L7-1547</strain>
    </source>
</reference>
<dbReference type="Proteomes" id="UP000533953">
    <property type="component" value="Unassembled WGS sequence"/>
</dbReference>
<evidence type="ECO:0000313" key="2">
    <source>
        <dbReference type="Proteomes" id="UP000533953"/>
    </source>
</evidence>
<dbReference type="RefSeq" id="WP_185417170.1">
    <property type="nucleotide sequence ID" value="NZ_JAASTX010000006.1"/>
</dbReference>
<protein>
    <submittedName>
        <fullName evidence="1">Uncharacterized protein</fullName>
    </submittedName>
</protein>
<proteinExistence type="predicted"/>
<evidence type="ECO:0000313" key="1">
    <source>
        <dbReference type="EMBL" id="MBC1491411.1"/>
    </source>
</evidence>
<comment type="caution">
    <text evidence="1">The sequence shown here is derived from an EMBL/GenBank/DDBJ whole genome shotgun (WGS) entry which is preliminary data.</text>
</comment>
<dbReference type="AlphaFoldDB" id="A0A7X0XCY4"/>
<dbReference type="EMBL" id="JAASTX010000006">
    <property type="protein sequence ID" value="MBC1491411.1"/>
    <property type="molecule type" value="Genomic_DNA"/>
</dbReference>
<accession>A0A7X0XCY4</accession>
<organism evidence="1 2">
    <name type="scientific">Listeria booriae</name>
    <dbReference type="NCBI Taxonomy" id="1552123"/>
    <lineage>
        <taxon>Bacteria</taxon>
        <taxon>Bacillati</taxon>
        <taxon>Bacillota</taxon>
        <taxon>Bacilli</taxon>
        <taxon>Bacillales</taxon>
        <taxon>Listeriaceae</taxon>
        <taxon>Listeria</taxon>
    </lineage>
</organism>
<sequence length="136" mass="15635">MENDNSKIVGTVDGFVDKLMTGIANIKNFKVEADGKVRLENNFSKAVEERISFFENEMIADEELTFYLALKCLVEREEENVAPLREELEFLGLDADRLLQHPKEYLDWLNEPLLYWMRPMEIAAALLYGGVGNDES</sequence>